<name>A0ABD2PRH8_9PLAT</name>
<dbReference type="InterPro" id="IPR052575">
    <property type="entry name" value="SSU_processome_comp_20"/>
</dbReference>
<proteinExistence type="predicted"/>
<dbReference type="InterPro" id="IPR016024">
    <property type="entry name" value="ARM-type_fold"/>
</dbReference>
<dbReference type="SUPFAM" id="SSF48371">
    <property type="entry name" value="ARM repeat"/>
    <property type="match status" value="1"/>
</dbReference>
<accession>A0ABD2PRH8</accession>
<keyword evidence="3" id="KW-1185">Reference proteome</keyword>
<dbReference type="InterPro" id="IPR011430">
    <property type="entry name" value="UTP20_N"/>
</dbReference>
<feature type="domain" description="U3 small nucleolar RNA-associated protein 20 N-terminal" evidence="1">
    <location>
        <begin position="2"/>
        <end position="196"/>
    </location>
</feature>
<protein>
    <recommendedName>
        <fullName evidence="1">U3 small nucleolar RNA-associated protein 20 N-terminal domain-containing protein</fullName>
    </recommendedName>
</protein>
<organism evidence="2 3">
    <name type="scientific">Cichlidogyrus casuarinus</name>
    <dbReference type="NCBI Taxonomy" id="1844966"/>
    <lineage>
        <taxon>Eukaryota</taxon>
        <taxon>Metazoa</taxon>
        <taxon>Spiralia</taxon>
        <taxon>Lophotrochozoa</taxon>
        <taxon>Platyhelminthes</taxon>
        <taxon>Monogenea</taxon>
        <taxon>Monopisthocotylea</taxon>
        <taxon>Dactylogyridea</taxon>
        <taxon>Ancyrocephalidae</taxon>
        <taxon>Cichlidogyrus</taxon>
    </lineage>
</organism>
<dbReference type="Pfam" id="PF07539">
    <property type="entry name" value="UTP20_N"/>
    <property type="match status" value="1"/>
</dbReference>
<evidence type="ECO:0000313" key="3">
    <source>
        <dbReference type="Proteomes" id="UP001626550"/>
    </source>
</evidence>
<evidence type="ECO:0000259" key="1">
    <source>
        <dbReference type="Pfam" id="PF07539"/>
    </source>
</evidence>
<gene>
    <name evidence="2" type="ORF">Ciccas_011658</name>
</gene>
<evidence type="ECO:0000313" key="2">
    <source>
        <dbReference type="EMBL" id="KAL3309790.1"/>
    </source>
</evidence>
<dbReference type="PANTHER" id="PTHR17695:SF11">
    <property type="entry name" value="SMALL SUBUNIT PROCESSOME COMPONENT 20 HOMOLOG"/>
    <property type="match status" value="1"/>
</dbReference>
<dbReference type="AlphaFoldDB" id="A0ABD2PRH8"/>
<comment type="caution">
    <text evidence="2">The sequence shown here is derived from an EMBL/GenBank/DDBJ whole genome shotgun (WGS) entry which is preliminary data.</text>
</comment>
<sequence length="464" mass="52042">MVKSTACELLVHLMRMESNALQQEHLVLIQTVLLTPERMTQFAVDAVTAAGGHVILRVLSQASQNRNQTEALFAPHVVQALETMLRHPKLHENCADTILAMVHTLVFATELMDLGRELLKPMLRTLIDHLKYRLMNLTKNYSKTSQRALSAPEVTRIFRLLTFLADPDCDMIDGALPEEDASSLLEGLCFFLTKATAPSSRNTIGGWKKRKHTGNDGIVVNNDETAAKLKHQLMTRDEAEAELMRLAICLVKCTSNIEGHVRQWARLLSIVESRVCRALLCQLLDEGAARLPSTRFEELVRERFVDNTKARNPFPADSDAALAHDAVYRLMKGESSCKTLLGRALEAANAYDPRRIDQPDVVVQERALTNLTCLTRLFHTSEQCEPRLAEMLHLVAIQQALYSMDKGNLQVRDAALDYLIDIAKVCNAHFKETGSDTLIKRLVLAALWPGILRAIREFSGTFLR</sequence>
<reference evidence="2 3" key="1">
    <citation type="submission" date="2024-11" db="EMBL/GenBank/DDBJ databases">
        <title>Adaptive evolution of stress response genes in parasites aligns with host niche diversity.</title>
        <authorList>
            <person name="Hahn C."/>
            <person name="Resl P."/>
        </authorList>
    </citation>
    <scope>NUCLEOTIDE SEQUENCE [LARGE SCALE GENOMIC DNA]</scope>
    <source>
        <strain evidence="2">EGGRZ-B1_66</strain>
        <tissue evidence="2">Body</tissue>
    </source>
</reference>
<dbReference type="EMBL" id="JBJKFK010003539">
    <property type="protein sequence ID" value="KAL3309790.1"/>
    <property type="molecule type" value="Genomic_DNA"/>
</dbReference>
<dbReference type="PANTHER" id="PTHR17695">
    <property type="entry name" value="SMALL SUBUNIT PROCESSOME COMPONENT 20 HOMOLOG"/>
    <property type="match status" value="1"/>
</dbReference>
<dbReference type="Proteomes" id="UP001626550">
    <property type="component" value="Unassembled WGS sequence"/>
</dbReference>